<accession>A0A0E1W431</accession>
<dbReference type="Proteomes" id="UP000001812">
    <property type="component" value="Chromosome I"/>
</dbReference>
<feature type="compositionally biased region" description="Basic and acidic residues" evidence="1">
    <location>
        <begin position="75"/>
        <end position="87"/>
    </location>
</feature>
<name>A0A0E1W431_BURPE</name>
<sequence>MAASAASRARLRARPPPQPSPSPRFRRRARHRRPAHAARRRAARRSTRRRLATIVPFVPKRHARIRSSLGSSRSARADAARRARDGGVRQQTWPSRPWRTQPAGPGETDGSPHAAEGPGARRIVARVQPGPGISVP</sequence>
<feature type="compositionally biased region" description="Basic residues" evidence="1">
    <location>
        <begin position="24"/>
        <end position="51"/>
    </location>
</feature>
<proteinExistence type="predicted"/>
<gene>
    <name evidence="2" type="ORF">BURPS1710A_3471</name>
</gene>
<feature type="region of interest" description="Disordered" evidence="1">
    <location>
        <begin position="1"/>
        <end position="136"/>
    </location>
</feature>
<dbReference type="AlphaFoldDB" id="A0A0E1W431"/>
<reference evidence="2" key="1">
    <citation type="submission" date="2009-05" db="EMBL/GenBank/DDBJ databases">
        <authorList>
            <person name="Harkins D.M."/>
            <person name="DeShazer D."/>
            <person name="Woods D.E."/>
            <person name="Brinkac L.M."/>
            <person name="Brown K.A."/>
            <person name="Hung G.C."/>
            <person name="Tuanyok A."/>
            <person name="Zhang B."/>
            <person name="Nierman W.C."/>
        </authorList>
    </citation>
    <scope>NUCLEOTIDE SEQUENCE [LARGE SCALE GENOMIC DNA]</scope>
    <source>
        <strain evidence="2">1710a</strain>
    </source>
</reference>
<dbReference type="HOGENOM" id="CLU_1881826_0_0_4"/>
<evidence type="ECO:0000313" key="2">
    <source>
        <dbReference type="EMBL" id="EET07046.1"/>
    </source>
</evidence>
<organism evidence="2">
    <name type="scientific">Burkholderia pseudomallei 1710a</name>
    <dbReference type="NCBI Taxonomy" id="320371"/>
    <lineage>
        <taxon>Bacteria</taxon>
        <taxon>Pseudomonadati</taxon>
        <taxon>Pseudomonadota</taxon>
        <taxon>Betaproteobacteria</taxon>
        <taxon>Burkholderiales</taxon>
        <taxon>Burkholderiaceae</taxon>
        <taxon>Burkholderia</taxon>
        <taxon>pseudomallei group</taxon>
    </lineage>
</organism>
<protein>
    <submittedName>
        <fullName evidence="2">Uncharacterized protein</fullName>
    </submittedName>
</protein>
<dbReference type="EMBL" id="CM000832">
    <property type="protein sequence ID" value="EET07046.1"/>
    <property type="molecule type" value="Genomic_DNA"/>
</dbReference>
<evidence type="ECO:0000256" key="1">
    <source>
        <dbReference type="SAM" id="MobiDB-lite"/>
    </source>
</evidence>